<dbReference type="InterPro" id="IPR050614">
    <property type="entry name" value="Synaptic_Scaffolding_LAP-MAGUK"/>
</dbReference>
<dbReference type="EMBL" id="UZAL01037293">
    <property type="protein sequence ID" value="VDP71542.1"/>
    <property type="molecule type" value="Genomic_DNA"/>
</dbReference>
<dbReference type="CDD" id="cd00136">
    <property type="entry name" value="PDZ_canonical"/>
    <property type="match status" value="1"/>
</dbReference>
<dbReference type="GO" id="GO:0016323">
    <property type="term" value="C:basolateral plasma membrane"/>
    <property type="evidence" value="ECO:0007669"/>
    <property type="project" value="TreeGrafter"/>
</dbReference>
<dbReference type="PANTHER" id="PTHR23119:SF51">
    <property type="entry name" value="DISKS LARGE 1 TUMOR SUPPRESSOR PROTEIN"/>
    <property type="match status" value="1"/>
</dbReference>
<keyword evidence="2" id="KW-0472">Membrane</keyword>
<feature type="compositionally biased region" description="Polar residues" evidence="3">
    <location>
        <begin position="343"/>
        <end position="357"/>
    </location>
</feature>
<dbReference type="SUPFAM" id="SSF50156">
    <property type="entry name" value="PDZ domain-like"/>
    <property type="match status" value="1"/>
</dbReference>
<dbReference type="GO" id="GO:0043113">
    <property type="term" value="P:receptor clustering"/>
    <property type="evidence" value="ECO:0007669"/>
    <property type="project" value="TreeGrafter"/>
</dbReference>
<feature type="region of interest" description="Disordered" evidence="3">
    <location>
        <begin position="335"/>
        <end position="361"/>
    </location>
</feature>
<dbReference type="SMART" id="SM00228">
    <property type="entry name" value="PDZ"/>
    <property type="match status" value="1"/>
</dbReference>
<dbReference type="GO" id="GO:0030054">
    <property type="term" value="C:cell junction"/>
    <property type="evidence" value="ECO:0007669"/>
    <property type="project" value="TreeGrafter"/>
</dbReference>
<dbReference type="Pfam" id="PF00595">
    <property type="entry name" value="PDZ"/>
    <property type="match status" value="1"/>
</dbReference>
<dbReference type="Proteomes" id="UP000269396">
    <property type="component" value="Unassembled WGS sequence"/>
</dbReference>
<protein>
    <submittedName>
        <fullName evidence="4">Uncharacterized protein</fullName>
    </submittedName>
</protein>
<accession>A0A183PQ80</accession>
<proteinExistence type="predicted"/>
<evidence type="ECO:0000313" key="4">
    <source>
        <dbReference type="EMBL" id="VDP71542.1"/>
    </source>
</evidence>
<evidence type="ECO:0000313" key="5">
    <source>
        <dbReference type="Proteomes" id="UP000269396"/>
    </source>
</evidence>
<dbReference type="PROSITE" id="PS50106">
    <property type="entry name" value="PDZ"/>
    <property type="match status" value="1"/>
</dbReference>
<dbReference type="GO" id="GO:0097120">
    <property type="term" value="P:receptor localization to synapse"/>
    <property type="evidence" value="ECO:0007669"/>
    <property type="project" value="TreeGrafter"/>
</dbReference>
<evidence type="ECO:0000256" key="2">
    <source>
        <dbReference type="ARBA" id="ARBA00023136"/>
    </source>
</evidence>
<keyword evidence="5" id="KW-1185">Reference proteome</keyword>
<dbReference type="PANTHER" id="PTHR23119">
    <property type="entry name" value="DISCS LARGE"/>
    <property type="match status" value="1"/>
</dbReference>
<name>A0A183PQ80_9TREM</name>
<dbReference type="InterPro" id="IPR036034">
    <property type="entry name" value="PDZ_sf"/>
</dbReference>
<gene>
    <name evidence="4" type="ORF">SMTD_LOCUS16516</name>
</gene>
<dbReference type="STRING" id="31246.A0A183PQ80"/>
<dbReference type="GO" id="GO:0098609">
    <property type="term" value="P:cell-cell adhesion"/>
    <property type="evidence" value="ECO:0007669"/>
    <property type="project" value="TreeGrafter"/>
</dbReference>
<evidence type="ECO:0000256" key="1">
    <source>
        <dbReference type="ARBA" id="ARBA00004370"/>
    </source>
</evidence>
<comment type="subcellular location">
    <subcellularLocation>
        <location evidence="1">Membrane</location>
    </subcellularLocation>
</comment>
<reference evidence="4 5" key="1">
    <citation type="submission" date="2018-11" db="EMBL/GenBank/DDBJ databases">
        <authorList>
            <consortium name="Pathogen Informatics"/>
        </authorList>
    </citation>
    <scope>NUCLEOTIDE SEQUENCE [LARGE SCALE GENOMIC DNA]</scope>
    <source>
        <strain>Denwood</strain>
        <strain evidence="5">Zambia</strain>
    </source>
</reference>
<dbReference type="InterPro" id="IPR001478">
    <property type="entry name" value="PDZ"/>
</dbReference>
<organism evidence="4 5">
    <name type="scientific">Schistosoma mattheei</name>
    <dbReference type="NCBI Taxonomy" id="31246"/>
    <lineage>
        <taxon>Eukaryota</taxon>
        <taxon>Metazoa</taxon>
        <taxon>Spiralia</taxon>
        <taxon>Lophotrochozoa</taxon>
        <taxon>Platyhelminthes</taxon>
        <taxon>Trematoda</taxon>
        <taxon>Digenea</taxon>
        <taxon>Strigeidida</taxon>
        <taxon>Schistosomatoidea</taxon>
        <taxon>Schistosomatidae</taxon>
        <taxon>Schistosoma</taxon>
    </lineage>
</organism>
<dbReference type="AlphaFoldDB" id="A0A183PQ80"/>
<dbReference type="Gene3D" id="2.30.42.10">
    <property type="match status" value="1"/>
</dbReference>
<dbReference type="GO" id="GO:0045197">
    <property type="term" value="P:establishment or maintenance of epithelial cell apical/basal polarity"/>
    <property type="evidence" value="ECO:0007669"/>
    <property type="project" value="TreeGrafter"/>
</dbReference>
<evidence type="ECO:0000256" key="3">
    <source>
        <dbReference type="SAM" id="MobiDB-lite"/>
    </source>
</evidence>
<sequence>VIGKSQAQIVAILRIKPVGSIVHLLVRRQVHQCQLNTNDCLTCHLLLNSTYQCPNLLNTPMNQITNHLPCEKLSNWFDTRKCSSPPLQMTLYYDGLTNLERVYHPNYPLYPDVILLRLHIPLIPINEENIDHLKNSKTCLDTTTNTTNTTITNSNNNSNSNNPLTTTSLRQMRLGVSVRESNSSRASKLNELSQNTIKLKTNINKNNDKINHINSLTDTSYIADSIYGGVIVKCVIEGGAAHKDGRLQIGDELLEINGVVLVNANNPLSLLRSVLRKLSNTTVNDNKNCDDDDDNNMTTTSTSVTDRTTTTITTSTTAYSSVATTATTTITTSTKSNINSITPSPTKKNDQNTTSKSTFDKDDSMKMLDTIQPKVVDLLIARLTRHRRSASGHTVSIHNLFQYVYIVFSG</sequence>
<feature type="non-terminal residue" evidence="4">
    <location>
        <position position="1"/>
    </location>
</feature>
<dbReference type="GO" id="GO:0019901">
    <property type="term" value="F:protein kinase binding"/>
    <property type="evidence" value="ECO:0007669"/>
    <property type="project" value="TreeGrafter"/>
</dbReference>